<dbReference type="Proteomes" id="UP000274556">
    <property type="component" value="Unassembled WGS sequence"/>
</dbReference>
<organism evidence="21 22">
    <name type="scientific">Thiocapsa rosea</name>
    <dbReference type="NCBI Taxonomy" id="69360"/>
    <lineage>
        <taxon>Bacteria</taxon>
        <taxon>Pseudomonadati</taxon>
        <taxon>Pseudomonadota</taxon>
        <taxon>Gammaproteobacteria</taxon>
        <taxon>Chromatiales</taxon>
        <taxon>Chromatiaceae</taxon>
        <taxon>Thiocapsa</taxon>
    </lineage>
</organism>
<feature type="chain" id="PRO_5019612307" description="FAD:protein FMN transferase" evidence="20">
    <location>
        <begin position="27"/>
        <end position="350"/>
    </location>
</feature>
<dbReference type="GO" id="GO:0005886">
    <property type="term" value="C:plasma membrane"/>
    <property type="evidence" value="ECO:0007669"/>
    <property type="project" value="UniProtKB-SubCell"/>
</dbReference>
<evidence type="ECO:0000256" key="14">
    <source>
        <dbReference type="ARBA" id="ARBA00023288"/>
    </source>
</evidence>
<dbReference type="InterPro" id="IPR024932">
    <property type="entry name" value="ApbE"/>
</dbReference>
<comment type="catalytic activity">
    <reaction evidence="16 18 20">
        <text>L-threonyl-[protein] + FAD = FMN-L-threonyl-[protein] + AMP + H(+)</text>
        <dbReference type="Rhea" id="RHEA:36847"/>
        <dbReference type="Rhea" id="RHEA-COMP:11060"/>
        <dbReference type="Rhea" id="RHEA-COMP:11061"/>
        <dbReference type="ChEBI" id="CHEBI:15378"/>
        <dbReference type="ChEBI" id="CHEBI:30013"/>
        <dbReference type="ChEBI" id="CHEBI:57692"/>
        <dbReference type="ChEBI" id="CHEBI:74257"/>
        <dbReference type="ChEBI" id="CHEBI:456215"/>
        <dbReference type="EC" id="2.7.1.180"/>
    </reaction>
</comment>
<keyword evidence="9 20" id="KW-0732">Signal</keyword>
<comment type="cofactor">
    <cofactor evidence="19">
        <name>Mg(2+)</name>
        <dbReference type="ChEBI" id="CHEBI:18420"/>
    </cofactor>
    <cofactor evidence="19">
        <name>Mn(2+)</name>
        <dbReference type="ChEBI" id="CHEBI:29035"/>
    </cofactor>
    <text evidence="19">Magnesium. Can also use manganese.</text>
</comment>
<dbReference type="InterPro" id="IPR003374">
    <property type="entry name" value="ApbE-like_sf"/>
</dbReference>
<dbReference type="Gene3D" id="3.10.520.10">
    <property type="entry name" value="ApbE-like domains"/>
    <property type="match status" value="1"/>
</dbReference>
<evidence type="ECO:0000256" key="18">
    <source>
        <dbReference type="PIRNR" id="PIRNR006268"/>
    </source>
</evidence>
<feature type="binding site" evidence="19">
    <location>
        <position position="301"/>
    </location>
    <ligand>
        <name>Mg(2+)</name>
        <dbReference type="ChEBI" id="CHEBI:18420"/>
    </ligand>
</feature>
<reference evidence="21 22" key="1">
    <citation type="submission" date="2018-10" db="EMBL/GenBank/DDBJ databases">
        <title>Genomic Encyclopedia of Archaeal and Bacterial Type Strains, Phase II (KMG-II): from individual species to whole genera.</title>
        <authorList>
            <person name="Goeker M."/>
        </authorList>
    </citation>
    <scope>NUCLEOTIDE SEQUENCE [LARGE SCALE GENOMIC DNA]</scope>
    <source>
        <strain evidence="21 22">DSM 235</strain>
    </source>
</reference>
<feature type="binding site" evidence="19">
    <location>
        <position position="183"/>
    </location>
    <ligand>
        <name>Mg(2+)</name>
        <dbReference type="ChEBI" id="CHEBI:18420"/>
    </ligand>
</feature>
<keyword evidence="14 20" id="KW-0449">Lipoprotein</keyword>
<evidence type="ECO:0000313" key="22">
    <source>
        <dbReference type="Proteomes" id="UP000274556"/>
    </source>
</evidence>
<keyword evidence="11 18" id="KW-0460">Magnesium</keyword>
<comment type="function">
    <text evidence="20">Flavin transferase that catalyzes the transfer of the FMN moiety of FAD and its covalent binding to the hydroxyl group of a threonine residue in a target flavoprotein.</text>
</comment>
<gene>
    <name evidence="21" type="ORF">BDD21_2062</name>
</gene>
<keyword evidence="8 18" id="KW-0479">Metal-binding</keyword>
<dbReference type="PIRSF" id="PIRSF006268">
    <property type="entry name" value="ApbE"/>
    <property type="match status" value="1"/>
</dbReference>
<keyword evidence="10 18" id="KW-0274">FAD</keyword>
<evidence type="ECO:0000256" key="19">
    <source>
        <dbReference type="PIRSR" id="PIRSR006268-2"/>
    </source>
</evidence>
<dbReference type="EC" id="2.7.1.180" evidence="2 18"/>
<feature type="binding site" evidence="19">
    <location>
        <position position="297"/>
    </location>
    <ligand>
        <name>Mg(2+)</name>
        <dbReference type="ChEBI" id="CHEBI:18420"/>
    </ligand>
</feature>
<dbReference type="SUPFAM" id="SSF143631">
    <property type="entry name" value="ApbE-like"/>
    <property type="match status" value="1"/>
</dbReference>
<keyword evidence="4" id="KW-1003">Cell membrane</keyword>
<dbReference type="EMBL" id="RBXL01000001">
    <property type="protein sequence ID" value="RKT44669.1"/>
    <property type="molecule type" value="Genomic_DNA"/>
</dbReference>
<evidence type="ECO:0000256" key="9">
    <source>
        <dbReference type="ARBA" id="ARBA00022729"/>
    </source>
</evidence>
<comment type="similarity">
    <text evidence="1 18 20">Belongs to the ApbE family.</text>
</comment>
<evidence type="ECO:0000256" key="17">
    <source>
        <dbReference type="ARBA" id="ARBA00060485"/>
    </source>
</evidence>
<evidence type="ECO:0000256" key="7">
    <source>
        <dbReference type="ARBA" id="ARBA00022679"/>
    </source>
</evidence>
<keyword evidence="12" id="KW-0472">Membrane</keyword>
<keyword evidence="5 20" id="KW-0997">Cell inner membrane</keyword>
<evidence type="ECO:0000256" key="10">
    <source>
        <dbReference type="ARBA" id="ARBA00022827"/>
    </source>
</evidence>
<dbReference type="GO" id="GO:0016740">
    <property type="term" value="F:transferase activity"/>
    <property type="evidence" value="ECO:0007669"/>
    <property type="project" value="UniProtKB-UniRule"/>
</dbReference>
<dbReference type="PANTHER" id="PTHR30040">
    <property type="entry name" value="THIAMINE BIOSYNTHESIS LIPOPROTEIN APBE"/>
    <property type="match status" value="1"/>
</dbReference>
<comment type="subcellular location">
    <subcellularLocation>
        <location evidence="17 20">Cell inner membrane</location>
        <topology evidence="17 20">Lipid-anchor</topology>
        <orientation evidence="17 20">Periplasmic side</orientation>
    </subcellularLocation>
</comment>
<dbReference type="FunFam" id="3.10.520.10:FF:000001">
    <property type="entry name" value="FAD:protein FMN transferase"/>
    <property type="match status" value="1"/>
</dbReference>
<evidence type="ECO:0000256" key="4">
    <source>
        <dbReference type="ARBA" id="ARBA00022475"/>
    </source>
</evidence>
<evidence type="ECO:0000313" key="21">
    <source>
        <dbReference type="EMBL" id="RKT44669.1"/>
    </source>
</evidence>
<comment type="caution">
    <text evidence="21">The sequence shown here is derived from an EMBL/GenBank/DDBJ whole genome shotgun (WGS) entry which is preliminary data.</text>
</comment>
<evidence type="ECO:0000256" key="1">
    <source>
        <dbReference type="ARBA" id="ARBA00008282"/>
    </source>
</evidence>
<keyword evidence="22" id="KW-1185">Reference proteome</keyword>
<evidence type="ECO:0000256" key="16">
    <source>
        <dbReference type="ARBA" id="ARBA00048540"/>
    </source>
</evidence>
<evidence type="ECO:0000256" key="12">
    <source>
        <dbReference type="ARBA" id="ARBA00023136"/>
    </source>
</evidence>
<evidence type="ECO:0000256" key="2">
    <source>
        <dbReference type="ARBA" id="ARBA00011955"/>
    </source>
</evidence>
<evidence type="ECO:0000256" key="13">
    <source>
        <dbReference type="ARBA" id="ARBA00023139"/>
    </source>
</evidence>
<accession>A0A495V5R8</accession>
<evidence type="ECO:0000256" key="11">
    <source>
        <dbReference type="ARBA" id="ARBA00022842"/>
    </source>
</evidence>
<evidence type="ECO:0000256" key="20">
    <source>
        <dbReference type="RuleBase" id="RU363002"/>
    </source>
</evidence>
<keyword evidence="7 18" id="KW-0808">Transferase</keyword>
<dbReference type="AlphaFoldDB" id="A0A495V5R8"/>
<evidence type="ECO:0000256" key="8">
    <source>
        <dbReference type="ARBA" id="ARBA00022723"/>
    </source>
</evidence>
<dbReference type="PROSITE" id="PS51257">
    <property type="entry name" value="PROKAR_LIPOPROTEIN"/>
    <property type="match status" value="1"/>
</dbReference>
<evidence type="ECO:0000256" key="3">
    <source>
        <dbReference type="ARBA" id="ARBA00016337"/>
    </source>
</evidence>
<feature type="signal peptide" evidence="20">
    <location>
        <begin position="1"/>
        <end position="26"/>
    </location>
</feature>
<dbReference type="PANTHER" id="PTHR30040:SF2">
    <property type="entry name" value="FAD:PROTEIN FMN TRANSFERASE"/>
    <property type="match status" value="1"/>
</dbReference>
<dbReference type="Pfam" id="PF02424">
    <property type="entry name" value="ApbE"/>
    <property type="match status" value="1"/>
</dbReference>
<evidence type="ECO:0000256" key="5">
    <source>
        <dbReference type="ARBA" id="ARBA00022519"/>
    </source>
</evidence>
<proteinExistence type="inferred from homology"/>
<sequence>MRWSPSAQIRASTCLFMLVAVLLASGCSEPDALVEIHGSTMGTTYSVKLVELPPNLTADALKAQLDARLDTVNALMSTYRPDSELSRFNASRSTDWFPVDPELAGLVARAQSISVLSDGAFDVTVGPLVNLWGFGPDAHPFRVPDQQTIEETRARVGHDKLDVRDQPPALRKDHPELYVDLSAIAKGYGVDQIADLLDRLGVSAYLAEIGGELKAKGTKPGDQPWRIAIERPEATARTVYRIVALEDDAMATSGDYRNFYEQDGQIYSHTIDPATGRPVAHVLASVTVITEDCATADALATTFMVLGPERGLNLAESLGVGAFFVSRAGEDYAHSATTAFEASVSERGPQ</sequence>
<protein>
    <recommendedName>
        <fullName evidence="3 18">FAD:protein FMN transferase</fullName>
        <ecNumber evidence="2 18">2.7.1.180</ecNumber>
    </recommendedName>
    <alternativeName>
        <fullName evidence="15 18">Flavin transferase</fullName>
    </alternativeName>
</protein>
<dbReference type="GO" id="GO:0046872">
    <property type="term" value="F:metal ion binding"/>
    <property type="evidence" value="ECO:0007669"/>
    <property type="project" value="UniProtKB-UniRule"/>
</dbReference>
<dbReference type="OrthoDB" id="9778595at2"/>
<name>A0A495V5R8_9GAMM</name>
<keyword evidence="13" id="KW-0564">Palmitate</keyword>
<dbReference type="RefSeq" id="WP_120797084.1">
    <property type="nucleotide sequence ID" value="NZ_RBXL01000001.1"/>
</dbReference>
<evidence type="ECO:0000256" key="15">
    <source>
        <dbReference type="ARBA" id="ARBA00031306"/>
    </source>
</evidence>
<evidence type="ECO:0000256" key="6">
    <source>
        <dbReference type="ARBA" id="ARBA00022630"/>
    </source>
</evidence>
<keyword evidence="6 18" id="KW-0285">Flavoprotein</keyword>